<protein>
    <submittedName>
        <fullName evidence="2">Uncharacterized protein</fullName>
    </submittedName>
</protein>
<reference evidence="2 3" key="1">
    <citation type="submission" date="2014-04" db="EMBL/GenBank/DDBJ databases">
        <title>Genome evolution of avian class.</title>
        <authorList>
            <person name="Zhang G."/>
            <person name="Li C."/>
        </authorList>
    </citation>
    <scope>NUCLEOTIDE SEQUENCE [LARGE SCALE GENOMIC DNA]</scope>
    <source>
        <strain evidence="2">BGI_N303</strain>
    </source>
</reference>
<feature type="non-terminal residue" evidence="2">
    <location>
        <position position="64"/>
    </location>
</feature>
<evidence type="ECO:0000313" key="2">
    <source>
        <dbReference type="EMBL" id="KFO72308.1"/>
    </source>
</evidence>
<dbReference type="AlphaFoldDB" id="A0A091FRU2"/>
<sequence length="64" mass="7090">CAGLRPAFHHYSAHGELPACGRWRNDYEACRAWESGRAPAARVRPRDRLTPPALLSRSGLPPPN</sequence>
<dbReference type="Pfam" id="PF11326">
    <property type="entry name" value="PANTS-like"/>
    <property type="match status" value="1"/>
</dbReference>
<organism evidence="2 3">
    <name type="scientific">Cuculus canorus</name>
    <name type="common">Common cuckoo</name>
    <dbReference type="NCBI Taxonomy" id="55661"/>
    <lineage>
        <taxon>Eukaryota</taxon>
        <taxon>Metazoa</taxon>
        <taxon>Chordata</taxon>
        <taxon>Craniata</taxon>
        <taxon>Vertebrata</taxon>
        <taxon>Euteleostomi</taxon>
        <taxon>Archelosauria</taxon>
        <taxon>Archosauria</taxon>
        <taxon>Dinosauria</taxon>
        <taxon>Saurischia</taxon>
        <taxon>Theropoda</taxon>
        <taxon>Coelurosauria</taxon>
        <taxon>Aves</taxon>
        <taxon>Neognathae</taxon>
        <taxon>Neoaves</taxon>
        <taxon>Otidimorphae</taxon>
        <taxon>Cuculiformes</taxon>
        <taxon>Cuculidae</taxon>
        <taxon>Cuculus</taxon>
    </lineage>
</organism>
<name>A0A091FRU2_CUCCA</name>
<feature type="non-terminal residue" evidence="2">
    <location>
        <position position="1"/>
    </location>
</feature>
<keyword evidence="3" id="KW-1185">Reference proteome</keyword>
<gene>
    <name evidence="2" type="ORF">N303_02137</name>
</gene>
<dbReference type="InterPro" id="IPR021475">
    <property type="entry name" value="Pants/Emi1-like"/>
</dbReference>
<dbReference type="STRING" id="55661.A0A091FRU2"/>
<evidence type="ECO:0000313" key="3">
    <source>
        <dbReference type="Proteomes" id="UP000053760"/>
    </source>
</evidence>
<proteinExistence type="predicted"/>
<feature type="region of interest" description="Disordered" evidence="1">
    <location>
        <begin position="37"/>
        <end position="64"/>
    </location>
</feature>
<dbReference type="EMBL" id="KL447300">
    <property type="protein sequence ID" value="KFO72308.1"/>
    <property type="molecule type" value="Genomic_DNA"/>
</dbReference>
<evidence type="ECO:0000256" key="1">
    <source>
        <dbReference type="SAM" id="MobiDB-lite"/>
    </source>
</evidence>
<accession>A0A091FRU2</accession>
<dbReference type="Proteomes" id="UP000053760">
    <property type="component" value="Unassembled WGS sequence"/>
</dbReference>